<dbReference type="PANTHER" id="PTHR43817:SF1">
    <property type="entry name" value="HYDROLASE, FAMILY 43, PUTATIVE (AFU_ORTHOLOGUE AFUA_3G01660)-RELATED"/>
    <property type="match status" value="1"/>
</dbReference>
<dbReference type="AlphaFoldDB" id="A0A316VAL1"/>
<name>A0A316VAL1_9BASI</name>
<dbReference type="OrthoDB" id="272289at2759"/>
<keyword evidence="2" id="KW-0732">Signal</keyword>
<dbReference type="Proteomes" id="UP000245771">
    <property type="component" value="Unassembled WGS sequence"/>
</dbReference>
<evidence type="ECO:0000256" key="2">
    <source>
        <dbReference type="ARBA" id="ARBA00022729"/>
    </source>
</evidence>
<evidence type="ECO:0000313" key="9">
    <source>
        <dbReference type="Proteomes" id="UP000245771"/>
    </source>
</evidence>
<evidence type="ECO:0008006" key="10">
    <source>
        <dbReference type="Google" id="ProtNLM"/>
    </source>
</evidence>
<feature type="region of interest" description="Disordered" evidence="6">
    <location>
        <begin position="77"/>
        <end position="108"/>
    </location>
</feature>
<dbReference type="InterPro" id="IPR023296">
    <property type="entry name" value="Glyco_hydro_beta-prop_sf"/>
</dbReference>
<dbReference type="GO" id="GO:0004553">
    <property type="term" value="F:hydrolase activity, hydrolyzing O-glycosyl compounds"/>
    <property type="evidence" value="ECO:0007669"/>
    <property type="project" value="InterPro"/>
</dbReference>
<accession>A0A316VAL1</accession>
<sequence length="402" mass="44543">MVHARILIIVILYLVYVCNASTLGLYNRNEKFHFRSTNPSRGIQHWIFPNSKNANSFSLNQFGLGIFNTLLGQGNPFAQPEPESKSTQSGNDGVINALGPGQDPSPISRIEADGQRHYYFPTSDFNRGVYIQSSTNLNTVLSQPSNEHSVFNFTSQIGPEAPSLYEWDANNYLLYVSSVGADGHGYIYVLHNDGQDLLNGWQNLGPVRYGNGDPIINYDAYAFTHPNGNHYLLYSGLHFILLSRLDGFTQLAPRSEEVVVVPARMVNGTTPVIEAPGAYIQGNTLNVFYSENGFFEPAYDTLNIAIDVSLDPLQVSNWRNKSTGTTVLKSNSNTGVYGPGSGGAFIGPDSKPWFAYTCFYEKDGFDQTKVNPRRVQAQPLSFNEDNVLVQIIPDKPLRYVNA</sequence>
<gene>
    <name evidence="8" type="ORF">FA14DRAFT_156785</name>
</gene>
<evidence type="ECO:0000256" key="3">
    <source>
        <dbReference type="ARBA" id="ARBA00022801"/>
    </source>
</evidence>
<keyword evidence="7" id="KW-0472">Membrane</keyword>
<evidence type="ECO:0000313" key="8">
    <source>
        <dbReference type="EMBL" id="PWN34118.1"/>
    </source>
</evidence>
<dbReference type="STRING" id="1280837.A0A316VAL1"/>
<protein>
    <recommendedName>
        <fullName evidence="10">Arabinanase/levansucrase/invertase</fullName>
    </recommendedName>
</protein>
<organism evidence="8 9">
    <name type="scientific">Meira miltonrushii</name>
    <dbReference type="NCBI Taxonomy" id="1280837"/>
    <lineage>
        <taxon>Eukaryota</taxon>
        <taxon>Fungi</taxon>
        <taxon>Dikarya</taxon>
        <taxon>Basidiomycota</taxon>
        <taxon>Ustilaginomycotina</taxon>
        <taxon>Exobasidiomycetes</taxon>
        <taxon>Exobasidiales</taxon>
        <taxon>Brachybasidiaceae</taxon>
        <taxon>Meira</taxon>
    </lineage>
</organism>
<dbReference type="PANTHER" id="PTHR43817">
    <property type="entry name" value="GLYCOSYL HYDROLASE"/>
    <property type="match status" value="1"/>
</dbReference>
<dbReference type="Gene3D" id="2.115.10.20">
    <property type="entry name" value="Glycosyl hydrolase domain, family 43"/>
    <property type="match status" value="1"/>
</dbReference>
<reference evidence="8 9" key="1">
    <citation type="journal article" date="2018" name="Mol. Biol. Evol.">
        <title>Broad Genomic Sampling Reveals a Smut Pathogenic Ancestry of the Fungal Clade Ustilaginomycotina.</title>
        <authorList>
            <person name="Kijpornyongpan T."/>
            <person name="Mondo S.J."/>
            <person name="Barry K."/>
            <person name="Sandor L."/>
            <person name="Lee J."/>
            <person name="Lipzen A."/>
            <person name="Pangilinan J."/>
            <person name="LaButti K."/>
            <person name="Hainaut M."/>
            <person name="Henrissat B."/>
            <person name="Grigoriev I.V."/>
            <person name="Spatafora J.W."/>
            <person name="Aime M.C."/>
        </authorList>
    </citation>
    <scope>NUCLEOTIDE SEQUENCE [LARGE SCALE GENOMIC DNA]</scope>
    <source>
        <strain evidence="8 9">MCA 3882</strain>
    </source>
</reference>
<comment type="similarity">
    <text evidence="1 5">Belongs to the glycosyl hydrolase 43 family.</text>
</comment>
<dbReference type="InParanoid" id="A0A316VAL1"/>
<dbReference type="InterPro" id="IPR006710">
    <property type="entry name" value="Glyco_hydro_43"/>
</dbReference>
<evidence type="ECO:0000256" key="1">
    <source>
        <dbReference type="ARBA" id="ARBA00009865"/>
    </source>
</evidence>
<keyword evidence="7" id="KW-0812">Transmembrane</keyword>
<dbReference type="GO" id="GO:0005975">
    <property type="term" value="P:carbohydrate metabolic process"/>
    <property type="evidence" value="ECO:0007669"/>
    <property type="project" value="InterPro"/>
</dbReference>
<keyword evidence="9" id="KW-1185">Reference proteome</keyword>
<dbReference type="RefSeq" id="XP_025354420.1">
    <property type="nucleotide sequence ID" value="XM_025497854.1"/>
</dbReference>
<keyword evidence="4 5" id="KW-0326">Glycosidase</keyword>
<evidence type="ECO:0000256" key="4">
    <source>
        <dbReference type="ARBA" id="ARBA00023295"/>
    </source>
</evidence>
<keyword evidence="3 5" id="KW-0378">Hydrolase</keyword>
<evidence type="ECO:0000256" key="6">
    <source>
        <dbReference type="SAM" id="MobiDB-lite"/>
    </source>
</evidence>
<evidence type="ECO:0000256" key="7">
    <source>
        <dbReference type="SAM" id="Phobius"/>
    </source>
</evidence>
<feature type="transmembrane region" description="Helical" evidence="7">
    <location>
        <begin position="6"/>
        <end position="26"/>
    </location>
</feature>
<dbReference type="SUPFAM" id="SSF75005">
    <property type="entry name" value="Arabinanase/levansucrase/invertase"/>
    <property type="match status" value="1"/>
</dbReference>
<dbReference type="EMBL" id="KZ819604">
    <property type="protein sequence ID" value="PWN34118.1"/>
    <property type="molecule type" value="Genomic_DNA"/>
</dbReference>
<dbReference type="GeneID" id="37019635"/>
<proteinExistence type="inferred from homology"/>
<dbReference type="Pfam" id="PF04616">
    <property type="entry name" value="Glyco_hydro_43"/>
    <property type="match status" value="1"/>
</dbReference>
<keyword evidence="7" id="KW-1133">Transmembrane helix</keyword>
<evidence type="ECO:0000256" key="5">
    <source>
        <dbReference type="RuleBase" id="RU361187"/>
    </source>
</evidence>